<gene>
    <name evidence="2" type="ORF">DCF82_02875</name>
</gene>
<accession>A0A3B8WA52</accession>
<organism evidence="2 3">
    <name type="scientific">Marinobacter nauticus</name>
    <name type="common">Marinobacter hydrocarbonoclasticus</name>
    <name type="synonym">Marinobacter aquaeolei</name>
    <dbReference type="NCBI Taxonomy" id="2743"/>
    <lineage>
        <taxon>Bacteria</taxon>
        <taxon>Pseudomonadati</taxon>
        <taxon>Pseudomonadota</taxon>
        <taxon>Gammaproteobacteria</taxon>
        <taxon>Pseudomonadales</taxon>
        <taxon>Marinobacteraceae</taxon>
        <taxon>Marinobacter</taxon>
    </lineage>
</organism>
<sequence length="109" mass="11930">MSWQIVGTAVIVMAAAAALPAQALQDPTRPPGVQSRAVEATPPRTLELGSIVHGADRRVAVIEGVALTEGESHEGIRVRRIYRDRVEILDNGQQRVLYPETLPQVRRTQ</sequence>
<evidence type="ECO:0000256" key="1">
    <source>
        <dbReference type="SAM" id="SignalP"/>
    </source>
</evidence>
<feature type="signal peptide" evidence="1">
    <location>
        <begin position="1"/>
        <end position="23"/>
    </location>
</feature>
<protein>
    <recommendedName>
        <fullName evidence="4">MSHA biogenesis protein MshK</fullName>
    </recommendedName>
</protein>
<comment type="caution">
    <text evidence="2">The sequence shown here is derived from an EMBL/GenBank/DDBJ whole genome shotgun (WGS) entry which is preliminary data.</text>
</comment>
<name>A0A3B8WA52_MARNT</name>
<proteinExistence type="predicted"/>
<reference evidence="2 3" key="1">
    <citation type="journal article" date="2018" name="Nat. Biotechnol.">
        <title>A standardized bacterial taxonomy based on genome phylogeny substantially revises the tree of life.</title>
        <authorList>
            <person name="Parks D.H."/>
            <person name="Chuvochina M."/>
            <person name="Waite D.W."/>
            <person name="Rinke C."/>
            <person name="Skarshewski A."/>
            <person name="Chaumeil P.A."/>
            <person name="Hugenholtz P."/>
        </authorList>
    </citation>
    <scope>NUCLEOTIDE SEQUENCE [LARGE SCALE GENOMIC DNA]</scope>
    <source>
        <strain evidence="2">UBA9049</strain>
    </source>
</reference>
<dbReference type="EMBL" id="DLYI01000033">
    <property type="protein sequence ID" value="HAC26757.1"/>
    <property type="molecule type" value="Genomic_DNA"/>
</dbReference>
<evidence type="ECO:0000313" key="3">
    <source>
        <dbReference type="Proteomes" id="UP000261325"/>
    </source>
</evidence>
<evidence type="ECO:0008006" key="4">
    <source>
        <dbReference type="Google" id="ProtNLM"/>
    </source>
</evidence>
<dbReference type="Proteomes" id="UP000261325">
    <property type="component" value="Unassembled WGS sequence"/>
</dbReference>
<evidence type="ECO:0000313" key="2">
    <source>
        <dbReference type="EMBL" id="HAC26757.1"/>
    </source>
</evidence>
<dbReference type="AlphaFoldDB" id="A0A3B8WA52"/>
<feature type="chain" id="PRO_5017799184" description="MSHA biogenesis protein MshK" evidence="1">
    <location>
        <begin position="24"/>
        <end position="109"/>
    </location>
</feature>
<keyword evidence="1" id="KW-0732">Signal</keyword>